<dbReference type="RefSeq" id="WP_125068131.1">
    <property type="nucleotide sequence ID" value="NZ_CP032548.1"/>
</dbReference>
<evidence type="ECO:0000313" key="1">
    <source>
        <dbReference type="EMBL" id="AZJ36385.1"/>
    </source>
</evidence>
<accession>A0A3S8R9H8</accession>
<keyword evidence="2" id="KW-1185">Reference proteome</keyword>
<dbReference type="AlphaFoldDB" id="A0A3S8R9H8"/>
<organism evidence="1 2">
    <name type="scientific">Tenacibaculum singaporense</name>
    <dbReference type="NCBI Taxonomy" id="2358479"/>
    <lineage>
        <taxon>Bacteria</taxon>
        <taxon>Pseudomonadati</taxon>
        <taxon>Bacteroidota</taxon>
        <taxon>Flavobacteriia</taxon>
        <taxon>Flavobacteriales</taxon>
        <taxon>Flavobacteriaceae</taxon>
        <taxon>Tenacibaculum</taxon>
    </lineage>
</organism>
<dbReference type="KEGG" id="tsig:D6T69_12945"/>
<reference evidence="1 2" key="1">
    <citation type="submission" date="2018-09" db="EMBL/GenBank/DDBJ databases">
        <title>Insights into the microbiota of Asian seabass (Lates calcarifer) with tenacibaculosis symptoms and description of sp. nov. Tenacibaculum singaporense.</title>
        <authorList>
            <person name="Miyake S."/>
            <person name="Soh M."/>
            <person name="Azman M.N."/>
            <person name="Ngoh S.Y."/>
            <person name="Orban L."/>
        </authorList>
    </citation>
    <scope>NUCLEOTIDE SEQUENCE [LARGE SCALE GENOMIC DNA]</scope>
    <source>
        <strain evidence="1 2">DSM 106434</strain>
    </source>
</reference>
<dbReference type="EMBL" id="CP032548">
    <property type="protein sequence ID" value="AZJ36385.1"/>
    <property type="molecule type" value="Genomic_DNA"/>
</dbReference>
<evidence type="ECO:0000313" key="2">
    <source>
        <dbReference type="Proteomes" id="UP000274593"/>
    </source>
</evidence>
<protein>
    <recommendedName>
        <fullName evidence="3">HTH domain-containing protein</fullName>
    </recommendedName>
</protein>
<evidence type="ECO:0008006" key="3">
    <source>
        <dbReference type="Google" id="ProtNLM"/>
    </source>
</evidence>
<sequence>MNQKTYLKFSEVLEITGISERTFRYRIKELKTKYKNNPELLHKKQHSWKIHQSILFEFNPKYNITKTKKN</sequence>
<dbReference type="Proteomes" id="UP000274593">
    <property type="component" value="Chromosome"/>
</dbReference>
<proteinExistence type="predicted"/>
<name>A0A3S8R9H8_9FLAO</name>
<gene>
    <name evidence="1" type="ORF">D6T69_12945</name>
</gene>